<protein>
    <submittedName>
        <fullName evidence="2">Uncharacterized protein</fullName>
    </submittedName>
</protein>
<dbReference type="KEGG" id="dmm:dnm_054900"/>
<evidence type="ECO:0000313" key="2">
    <source>
        <dbReference type="EMBL" id="QTA89437.1"/>
    </source>
</evidence>
<reference evidence="2" key="1">
    <citation type="journal article" date="2021" name="Microb. Physiol.">
        <title>Proteogenomic Insights into the Physiology of Marine, Sulfate-Reducing, Filamentous Desulfonema limicola and Desulfonema magnum.</title>
        <authorList>
            <person name="Schnaars V."/>
            <person name="Wohlbrand L."/>
            <person name="Scheve S."/>
            <person name="Hinrichs C."/>
            <person name="Reinhardt R."/>
            <person name="Rabus R."/>
        </authorList>
    </citation>
    <scope>NUCLEOTIDE SEQUENCE</scope>
    <source>
        <strain evidence="2">4be13</strain>
    </source>
</reference>
<proteinExistence type="predicted"/>
<dbReference type="Proteomes" id="UP000663722">
    <property type="component" value="Chromosome"/>
</dbReference>
<keyword evidence="3" id="KW-1185">Reference proteome</keyword>
<keyword evidence="1" id="KW-0472">Membrane</keyword>
<dbReference type="EMBL" id="CP061800">
    <property type="protein sequence ID" value="QTA89437.1"/>
    <property type="molecule type" value="Genomic_DNA"/>
</dbReference>
<dbReference type="AlphaFoldDB" id="A0A975BPQ4"/>
<feature type="transmembrane region" description="Helical" evidence="1">
    <location>
        <begin position="20"/>
        <end position="42"/>
    </location>
</feature>
<keyword evidence="1" id="KW-1133">Transmembrane helix</keyword>
<keyword evidence="1" id="KW-0812">Transmembrane</keyword>
<evidence type="ECO:0000313" key="3">
    <source>
        <dbReference type="Proteomes" id="UP000663722"/>
    </source>
</evidence>
<evidence type="ECO:0000256" key="1">
    <source>
        <dbReference type="SAM" id="Phobius"/>
    </source>
</evidence>
<gene>
    <name evidence="2" type="ORF">dnm_054900</name>
</gene>
<name>A0A975BPQ4_9BACT</name>
<accession>A0A975BPQ4</accession>
<sequence length="51" mass="6060">MKNLRTSSLPHFAWNEITQNFFHLLIPYSLQIIYLKHIIAYVNSIGKCILR</sequence>
<organism evidence="2 3">
    <name type="scientific">Desulfonema magnum</name>
    <dbReference type="NCBI Taxonomy" id="45655"/>
    <lineage>
        <taxon>Bacteria</taxon>
        <taxon>Pseudomonadati</taxon>
        <taxon>Thermodesulfobacteriota</taxon>
        <taxon>Desulfobacteria</taxon>
        <taxon>Desulfobacterales</taxon>
        <taxon>Desulfococcaceae</taxon>
        <taxon>Desulfonema</taxon>
    </lineage>
</organism>